<dbReference type="CDD" id="cd16917">
    <property type="entry name" value="HATPase_UhpB-NarQ-NarX-like"/>
    <property type="match status" value="1"/>
</dbReference>
<feature type="compositionally biased region" description="Basic residues" evidence="14">
    <location>
        <begin position="918"/>
        <end position="927"/>
    </location>
</feature>
<keyword evidence="10" id="KW-0547">Nucleotide-binding</keyword>
<keyword evidence="13" id="KW-0472">Membrane</keyword>
<dbReference type="InterPro" id="IPR052162">
    <property type="entry name" value="Sensor_kinase/Photoreceptor"/>
</dbReference>
<evidence type="ECO:0000256" key="12">
    <source>
        <dbReference type="ARBA" id="ARBA00022989"/>
    </source>
</evidence>
<feature type="domain" description="PAC" evidence="17">
    <location>
        <begin position="408"/>
        <end position="460"/>
    </location>
</feature>
<dbReference type="PROSITE" id="PS50113">
    <property type="entry name" value="PAC"/>
    <property type="match status" value="1"/>
</dbReference>
<dbReference type="SUPFAM" id="SSF55785">
    <property type="entry name" value="PYP-like sensor domain (PAS domain)"/>
    <property type="match status" value="5"/>
</dbReference>
<dbReference type="InterPro" id="IPR035965">
    <property type="entry name" value="PAS-like_dom_sf"/>
</dbReference>
<reference evidence="19" key="1">
    <citation type="submission" date="2017-06" db="EMBL/GenBank/DDBJ databases">
        <authorList>
            <person name="Varghese N."/>
            <person name="Submissions S."/>
        </authorList>
    </citation>
    <scope>NUCLEOTIDE SEQUENCE [LARGE SCALE GENOMIC DNA]</scope>
    <source>
        <strain evidence="19">DSM 28041</strain>
    </source>
</reference>
<evidence type="ECO:0000259" key="16">
    <source>
        <dbReference type="PROSITE" id="PS50112"/>
    </source>
</evidence>
<keyword evidence="5" id="KW-0997">Cell inner membrane</keyword>
<dbReference type="GO" id="GO:0005886">
    <property type="term" value="C:plasma membrane"/>
    <property type="evidence" value="ECO:0007669"/>
    <property type="project" value="UniProtKB-SubCell"/>
</dbReference>
<accession>A0A239B394</accession>
<organism evidence="18 19">
    <name type="scientific">Hymenobacter mucosus</name>
    <dbReference type="NCBI Taxonomy" id="1411120"/>
    <lineage>
        <taxon>Bacteria</taxon>
        <taxon>Pseudomonadati</taxon>
        <taxon>Bacteroidota</taxon>
        <taxon>Cytophagia</taxon>
        <taxon>Cytophagales</taxon>
        <taxon>Hymenobacteraceae</taxon>
        <taxon>Hymenobacter</taxon>
    </lineage>
</organism>
<dbReference type="NCBIfam" id="TIGR00229">
    <property type="entry name" value="sensory_box"/>
    <property type="match status" value="3"/>
</dbReference>
<dbReference type="GO" id="GO:0004673">
    <property type="term" value="F:protein histidine kinase activity"/>
    <property type="evidence" value="ECO:0007669"/>
    <property type="project" value="UniProtKB-EC"/>
</dbReference>
<evidence type="ECO:0000256" key="6">
    <source>
        <dbReference type="ARBA" id="ARBA00022553"/>
    </source>
</evidence>
<evidence type="ECO:0000256" key="11">
    <source>
        <dbReference type="ARBA" id="ARBA00022777"/>
    </source>
</evidence>
<sequence length="927" mass="104216">MSEPENETGRPTPDKRQHALQRLREQAERLQHVTQSLPDGTPASVQRLVQEMQTSQIELEMQYEEVQLAQAEAELLRKQYEDLYEFAPVGYCTLTETGVIEQLNMRACQLLGLVRNNARGRRLALFVAPECREEFSDYLTSLRQTGTRQVCHLHMVNAESVPLYIRVEGQVWDDAATVPTCRLALIDVTAQHQFQQALELSEQHFRILFDQNQDGMLLMRDNRFVDCNQAALRLLGLRSKEELIGRHASVFSPERQANGQFSLLQADVYWEEAIRRGHCRFEWMRLRATGEVFWEDILLTAVPDPENHGRLMVHAIWRDITLEKQASRRVQESEERLQMALAASDTGVWIIDYTTNQVTWDFRSQQIFGRPFSADPAPFQTLQEAIHPHDLAGVAAALERAATDNIPFDLEHRIVWPDGTVRHLAAFGRVLRGDRGQRERFVGLMRDITDRREAEEELGYKNRLLEHILQNMPLALTQLAPTDEYLSATGAGLQRLGITGDDLLGKSSRTLYPQMAPSITELLAGKQVSFLTKIPLAENEEAYYQSYGFFDEHRQEGVCFSIDVTELEQGKERLRNEQEFTKSVLNSTIDIVVALNAKLHVTAWNDKAAALLHRTEAEALGQPLAVALPGIATAPELQPHIERALAGQPSAYANWPGQHQPLIFDLNFVPLEGPDGSSGVLLIACDVTERNALQAETTQLKLRQQKEVLSAILTTQEEERRRIAEGLHNGVGQLLYATRLSLDNMPTSEPVRTSQRLLDEAIRATRSISFELTPGILEDFGLSTALRELVKRVPARHLAVDLNLTHLDEPLPRLLQIAVYRIVQELLSNVMKHAQAQEVFVQVARAEGIVHISVEDDGIGFDPDAERVEQGIGLAGIRTRVELLSGTITIRSLLGRGTTVSLELPLPASEESGSATNSKRKSGKTRS</sequence>
<evidence type="ECO:0000256" key="9">
    <source>
        <dbReference type="ARBA" id="ARBA00022737"/>
    </source>
</evidence>
<feature type="region of interest" description="Disordered" evidence="14">
    <location>
        <begin position="905"/>
        <end position="927"/>
    </location>
</feature>
<dbReference type="PANTHER" id="PTHR43304:SF1">
    <property type="entry name" value="PAC DOMAIN-CONTAINING PROTEIN"/>
    <property type="match status" value="1"/>
</dbReference>
<dbReference type="PRINTS" id="PR00344">
    <property type="entry name" value="BCTRLSENSOR"/>
</dbReference>
<keyword evidence="4" id="KW-1003">Cell membrane</keyword>
<keyword evidence="7" id="KW-0808">Transferase</keyword>
<dbReference type="PANTHER" id="PTHR43304">
    <property type="entry name" value="PHYTOCHROME-LIKE PROTEIN CPH1"/>
    <property type="match status" value="1"/>
</dbReference>
<evidence type="ECO:0000313" key="19">
    <source>
        <dbReference type="Proteomes" id="UP000198310"/>
    </source>
</evidence>
<dbReference type="SMART" id="SM00091">
    <property type="entry name" value="PAS"/>
    <property type="match status" value="5"/>
</dbReference>
<evidence type="ECO:0000256" key="10">
    <source>
        <dbReference type="ARBA" id="ARBA00022741"/>
    </source>
</evidence>
<comment type="subcellular location">
    <subcellularLocation>
        <location evidence="2">Cell inner membrane</location>
        <topology evidence="2">Multi-pass membrane protein</topology>
    </subcellularLocation>
</comment>
<feature type="domain" description="Histidine kinase" evidence="15">
    <location>
        <begin position="722"/>
        <end position="908"/>
    </location>
</feature>
<comment type="catalytic activity">
    <reaction evidence="1">
        <text>ATP + protein L-histidine = ADP + protein N-phospho-L-histidine.</text>
        <dbReference type="EC" id="2.7.13.3"/>
    </reaction>
</comment>
<dbReference type="InterPro" id="IPR005467">
    <property type="entry name" value="His_kinase_dom"/>
</dbReference>
<evidence type="ECO:0000256" key="8">
    <source>
        <dbReference type="ARBA" id="ARBA00022692"/>
    </source>
</evidence>
<protein>
    <recommendedName>
        <fullName evidence="3">histidine kinase</fullName>
        <ecNumber evidence="3">2.7.13.3</ecNumber>
    </recommendedName>
</protein>
<evidence type="ECO:0000256" key="4">
    <source>
        <dbReference type="ARBA" id="ARBA00022475"/>
    </source>
</evidence>
<dbReference type="Gene3D" id="3.30.450.20">
    <property type="entry name" value="PAS domain"/>
    <property type="match status" value="5"/>
</dbReference>
<keyword evidence="6" id="KW-0597">Phosphoprotein</keyword>
<evidence type="ECO:0000313" key="18">
    <source>
        <dbReference type="EMBL" id="SNS01704.1"/>
    </source>
</evidence>
<keyword evidence="11" id="KW-0418">Kinase</keyword>
<keyword evidence="8" id="KW-0812">Transmembrane</keyword>
<evidence type="ECO:0000256" key="3">
    <source>
        <dbReference type="ARBA" id="ARBA00012438"/>
    </source>
</evidence>
<keyword evidence="19" id="KW-1185">Reference proteome</keyword>
<gene>
    <name evidence="18" type="ORF">SAMN06269173_11733</name>
</gene>
<dbReference type="InterPro" id="IPR003594">
    <property type="entry name" value="HATPase_dom"/>
</dbReference>
<feature type="domain" description="PAS" evidence="16">
    <location>
        <begin position="577"/>
        <end position="648"/>
    </location>
</feature>
<dbReference type="Pfam" id="PF08448">
    <property type="entry name" value="PAS_4"/>
    <property type="match status" value="1"/>
</dbReference>
<dbReference type="Gene3D" id="3.30.565.10">
    <property type="entry name" value="Histidine kinase-like ATPase, C-terminal domain"/>
    <property type="match status" value="1"/>
</dbReference>
<name>A0A239B394_9BACT</name>
<dbReference type="FunFam" id="2.10.70.100:FF:000001">
    <property type="entry name" value="Sensory transduction histidine kinase"/>
    <property type="match status" value="1"/>
</dbReference>
<proteinExistence type="predicted"/>
<dbReference type="SUPFAM" id="SSF55874">
    <property type="entry name" value="ATPase domain of HSP90 chaperone/DNA topoisomerase II/histidine kinase"/>
    <property type="match status" value="1"/>
</dbReference>
<keyword evidence="9" id="KW-0677">Repeat</keyword>
<evidence type="ECO:0000256" key="14">
    <source>
        <dbReference type="SAM" id="MobiDB-lite"/>
    </source>
</evidence>
<dbReference type="InterPro" id="IPR036890">
    <property type="entry name" value="HATPase_C_sf"/>
</dbReference>
<dbReference type="EMBL" id="FZNS01000017">
    <property type="protein sequence ID" value="SNS01704.1"/>
    <property type="molecule type" value="Genomic_DNA"/>
</dbReference>
<evidence type="ECO:0000256" key="2">
    <source>
        <dbReference type="ARBA" id="ARBA00004429"/>
    </source>
</evidence>
<keyword evidence="12" id="KW-1133">Transmembrane helix</keyword>
<dbReference type="GO" id="GO:0000166">
    <property type="term" value="F:nucleotide binding"/>
    <property type="evidence" value="ECO:0007669"/>
    <property type="project" value="UniProtKB-KW"/>
</dbReference>
<evidence type="ECO:0000256" key="13">
    <source>
        <dbReference type="ARBA" id="ARBA00023136"/>
    </source>
</evidence>
<evidence type="ECO:0000256" key="5">
    <source>
        <dbReference type="ARBA" id="ARBA00022519"/>
    </source>
</evidence>
<dbReference type="SMART" id="SM00086">
    <property type="entry name" value="PAC"/>
    <property type="match status" value="2"/>
</dbReference>
<dbReference type="RefSeq" id="WP_089334307.1">
    <property type="nucleotide sequence ID" value="NZ_FZNS01000017.1"/>
</dbReference>
<evidence type="ECO:0000259" key="15">
    <source>
        <dbReference type="PROSITE" id="PS50109"/>
    </source>
</evidence>
<dbReference type="Proteomes" id="UP000198310">
    <property type="component" value="Unassembled WGS sequence"/>
</dbReference>
<evidence type="ECO:0000259" key="17">
    <source>
        <dbReference type="PROSITE" id="PS50113"/>
    </source>
</evidence>
<dbReference type="Pfam" id="PF13426">
    <property type="entry name" value="PAS_9"/>
    <property type="match status" value="2"/>
</dbReference>
<dbReference type="AlphaFoldDB" id="A0A239B394"/>
<dbReference type="Pfam" id="PF02518">
    <property type="entry name" value="HATPase_c"/>
    <property type="match status" value="1"/>
</dbReference>
<dbReference type="CDD" id="cd00130">
    <property type="entry name" value="PAS"/>
    <property type="match status" value="3"/>
</dbReference>
<dbReference type="InterPro" id="IPR013655">
    <property type="entry name" value="PAS_fold_3"/>
</dbReference>
<dbReference type="InterPro" id="IPR000700">
    <property type="entry name" value="PAS-assoc_C"/>
</dbReference>
<dbReference type="Pfam" id="PF08447">
    <property type="entry name" value="PAS_3"/>
    <property type="match status" value="1"/>
</dbReference>
<dbReference type="PROSITE" id="PS50109">
    <property type="entry name" value="HIS_KIN"/>
    <property type="match status" value="1"/>
</dbReference>
<dbReference type="InterPro" id="IPR004358">
    <property type="entry name" value="Sig_transdc_His_kin-like_C"/>
</dbReference>
<evidence type="ECO:0000256" key="1">
    <source>
        <dbReference type="ARBA" id="ARBA00000085"/>
    </source>
</evidence>
<evidence type="ECO:0000256" key="7">
    <source>
        <dbReference type="ARBA" id="ARBA00022679"/>
    </source>
</evidence>
<dbReference type="PROSITE" id="PS50112">
    <property type="entry name" value="PAS"/>
    <property type="match status" value="1"/>
</dbReference>
<dbReference type="SMART" id="SM00387">
    <property type="entry name" value="HATPase_c"/>
    <property type="match status" value="1"/>
</dbReference>
<dbReference type="InterPro" id="IPR000014">
    <property type="entry name" value="PAS"/>
</dbReference>
<dbReference type="Gene3D" id="2.10.70.100">
    <property type="match status" value="1"/>
</dbReference>
<dbReference type="InterPro" id="IPR001610">
    <property type="entry name" value="PAC"/>
</dbReference>
<dbReference type="InterPro" id="IPR013656">
    <property type="entry name" value="PAS_4"/>
</dbReference>
<dbReference type="EC" id="2.7.13.3" evidence="3"/>